<dbReference type="RefSeq" id="WP_239558939.1">
    <property type="nucleotide sequence ID" value="NZ_JAFBFI010000032.1"/>
</dbReference>
<dbReference type="InterPro" id="IPR003346">
    <property type="entry name" value="Transposase_20"/>
</dbReference>
<keyword evidence="3" id="KW-1185">Reference proteome</keyword>
<dbReference type="PANTHER" id="PTHR33055">
    <property type="entry name" value="TRANSPOSASE FOR INSERTION SEQUENCE ELEMENT IS1111A"/>
    <property type="match status" value="1"/>
</dbReference>
<evidence type="ECO:0000313" key="3">
    <source>
        <dbReference type="Proteomes" id="UP000823486"/>
    </source>
</evidence>
<evidence type="ECO:0000259" key="1">
    <source>
        <dbReference type="Pfam" id="PF02371"/>
    </source>
</evidence>
<evidence type="ECO:0000313" key="2">
    <source>
        <dbReference type="EMBL" id="MBM7694678.1"/>
    </source>
</evidence>
<proteinExistence type="predicted"/>
<name>A0ABS2QND4_9BACI</name>
<gene>
    <name evidence="2" type="ORF">JOC77_004155</name>
</gene>
<dbReference type="Pfam" id="PF02371">
    <property type="entry name" value="Transposase_20"/>
    <property type="match status" value="1"/>
</dbReference>
<dbReference type="Proteomes" id="UP000823486">
    <property type="component" value="Unassembled WGS sequence"/>
</dbReference>
<protein>
    <submittedName>
        <fullName evidence="2">Transposase</fullName>
    </submittedName>
</protein>
<dbReference type="InterPro" id="IPR047650">
    <property type="entry name" value="Transpos_IS110"/>
</dbReference>
<dbReference type="PANTHER" id="PTHR33055:SF15">
    <property type="entry name" value="TRANSPOSASE-RELATED"/>
    <property type="match status" value="1"/>
</dbReference>
<accession>A0ABS2QND4</accession>
<organism evidence="2 3">
    <name type="scientific">Peribacillus deserti</name>
    <dbReference type="NCBI Taxonomy" id="673318"/>
    <lineage>
        <taxon>Bacteria</taxon>
        <taxon>Bacillati</taxon>
        <taxon>Bacillota</taxon>
        <taxon>Bacilli</taxon>
        <taxon>Bacillales</taxon>
        <taxon>Bacillaceae</taxon>
        <taxon>Peribacillus</taxon>
    </lineage>
</organism>
<feature type="domain" description="Transposase IS116/IS110/IS902 C-terminal" evidence="1">
    <location>
        <begin position="46"/>
        <end position="122"/>
    </location>
</feature>
<reference evidence="2 3" key="1">
    <citation type="submission" date="2021-01" db="EMBL/GenBank/DDBJ databases">
        <title>Genomic Encyclopedia of Type Strains, Phase IV (KMG-IV): sequencing the most valuable type-strain genomes for metagenomic binning, comparative biology and taxonomic classification.</title>
        <authorList>
            <person name="Goeker M."/>
        </authorList>
    </citation>
    <scope>NUCLEOTIDE SEQUENCE [LARGE SCALE GENOMIC DNA]</scope>
    <source>
        <strain evidence="2 3">DSM 105482</strain>
    </source>
</reference>
<sequence length="200" mass="22413">MYKPLSRLMIKTIITHIDFLNEQIELLDKEVSLRVSSCHEDIERDSIPGVATRTAEQILAEIGPDVTSQFPSANHLCSWAGLVPGHNESAGKRKTSRVKKGNKYLKAALVESAHSIRGSKNYLGALYRRTAAKKGKMRAAIAVAHAILRIAYYLLSRKEIYVDLGEDYFDKQRQVSIVRHSVRRLENLGYSVTISESEAS</sequence>
<dbReference type="EMBL" id="JAFBFI010000032">
    <property type="protein sequence ID" value="MBM7694678.1"/>
    <property type="molecule type" value="Genomic_DNA"/>
</dbReference>
<comment type="caution">
    <text evidence="2">The sequence shown here is derived from an EMBL/GenBank/DDBJ whole genome shotgun (WGS) entry which is preliminary data.</text>
</comment>